<feature type="compositionally biased region" description="Basic and acidic residues" evidence="1">
    <location>
        <begin position="25"/>
        <end position="38"/>
    </location>
</feature>
<keyword evidence="2" id="KW-0472">Membrane</keyword>
<evidence type="ECO:0000313" key="3">
    <source>
        <dbReference type="EMBL" id="RNF08710.1"/>
    </source>
</evidence>
<feature type="transmembrane region" description="Helical" evidence="2">
    <location>
        <begin position="63"/>
        <end position="84"/>
    </location>
</feature>
<feature type="compositionally biased region" description="Basic residues" evidence="1">
    <location>
        <begin position="39"/>
        <end position="48"/>
    </location>
</feature>
<accession>A0A3R7KJD0</accession>
<dbReference type="GeneID" id="40320710"/>
<dbReference type="OrthoDB" id="278447at2759"/>
<gene>
    <name evidence="3" type="ORF">Tco025E_07099</name>
</gene>
<name>A0A3R7KJD0_9TRYP</name>
<keyword evidence="4" id="KW-1185">Reference proteome</keyword>
<comment type="caution">
    <text evidence="3">The sequence shown here is derived from an EMBL/GenBank/DDBJ whole genome shotgun (WGS) entry which is preliminary data.</text>
</comment>
<protein>
    <submittedName>
        <fullName evidence="3">Cation transporter</fullName>
    </submittedName>
</protein>
<organism evidence="3 4">
    <name type="scientific">Trypanosoma conorhini</name>
    <dbReference type="NCBI Taxonomy" id="83891"/>
    <lineage>
        <taxon>Eukaryota</taxon>
        <taxon>Discoba</taxon>
        <taxon>Euglenozoa</taxon>
        <taxon>Kinetoplastea</taxon>
        <taxon>Metakinetoplastina</taxon>
        <taxon>Trypanosomatida</taxon>
        <taxon>Trypanosomatidae</taxon>
        <taxon>Trypanosoma</taxon>
    </lineage>
</organism>
<evidence type="ECO:0000313" key="4">
    <source>
        <dbReference type="Proteomes" id="UP000284403"/>
    </source>
</evidence>
<keyword evidence="2" id="KW-0812">Transmembrane</keyword>
<feature type="transmembrane region" description="Helical" evidence="2">
    <location>
        <begin position="96"/>
        <end position="118"/>
    </location>
</feature>
<dbReference type="AlphaFoldDB" id="A0A3R7KJD0"/>
<dbReference type="Proteomes" id="UP000284403">
    <property type="component" value="Unassembled WGS sequence"/>
</dbReference>
<evidence type="ECO:0000256" key="2">
    <source>
        <dbReference type="SAM" id="Phobius"/>
    </source>
</evidence>
<evidence type="ECO:0000256" key="1">
    <source>
        <dbReference type="SAM" id="MobiDB-lite"/>
    </source>
</evidence>
<dbReference type="RefSeq" id="XP_029225895.1">
    <property type="nucleotide sequence ID" value="XM_029373966.1"/>
</dbReference>
<dbReference type="EMBL" id="MKKU01000529">
    <property type="protein sequence ID" value="RNF08710.1"/>
    <property type="molecule type" value="Genomic_DNA"/>
</dbReference>
<proteinExistence type="predicted"/>
<feature type="region of interest" description="Disordered" evidence="1">
    <location>
        <begin position="25"/>
        <end position="51"/>
    </location>
</feature>
<keyword evidence="2" id="KW-1133">Transmembrane helix</keyword>
<reference evidence="3 4" key="1">
    <citation type="journal article" date="2018" name="BMC Genomics">
        <title>Genomic comparison of Trypanosoma conorhini and Trypanosoma rangeli to Trypanosoma cruzi strains of high and low virulence.</title>
        <authorList>
            <person name="Bradwell K.R."/>
            <person name="Koparde V.N."/>
            <person name="Matveyev A.V."/>
            <person name="Serrano M.G."/>
            <person name="Alves J.M."/>
            <person name="Parikh H."/>
            <person name="Huang B."/>
            <person name="Lee V."/>
            <person name="Espinosa-Alvarez O."/>
            <person name="Ortiz P.A."/>
            <person name="Costa-Martins A.G."/>
            <person name="Teixeira M.M."/>
            <person name="Buck G.A."/>
        </authorList>
    </citation>
    <scope>NUCLEOTIDE SEQUENCE [LARGE SCALE GENOMIC DNA]</scope>
    <source>
        <strain evidence="3 4">025E</strain>
    </source>
</reference>
<sequence>MSGNETCSALLANFASLQGKMKAQKCEAPEPDDHDHDHDHHHHHHGHSHGGCGGGHGAYSAGLHVMAIFVVLAASLVGTLIPLAGKYVPCLRLHPFMFVLGKCAATGVVLVVSLMTVFHHCSLAACFFLV</sequence>